<dbReference type="AlphaFoldDB" id="X0VBL1"/>
<feature type="region of interest" description="Disordered" evidence="1">
    <location>
        <begin position="237"/>
        <end position="258"/>
    </location>
</feature>
<evidence type="ECO:0000313" key="2">
    <source>
        <dbReference type="EMBL" id="GAG15459.1"/>
    </source>
</evidence>
<organism evidence="2">
    <name type="scientific">marine sediment metagenome</name>
    <dbReference type="NCBI Taxonomy" id="412755"/>
    <lineage>
        <taxon>unclassified sequences</taxon>
        <taxon>metagenomes</taxon>
        <taxon>ecological metagenomes</taxon>
    </lineage>
</organism>
<feature type="non-terminal residue" evidence="2">
    <location>
        <position position="1"/>
    </location>
</feature>
<name>X0VBL1_9ZZZZ</name>
<reference evidence="2" key="1">
    <citation type="journal article" date="2014" name="Front. Microbiol.">
        <title>High frequency of phylogenetically diverse reductive dehalogenase-homologous genes in deep subseafloor sedimentary metagenomes.</title>
        <authorList>
            <person name="Kawai M."/>
            <person name="Futagami T."/>
            <person name="Toyoda A."/>
            <person name="Takaki Y."/>
            <person name="Nishi S."/>
            <person name="Hori S."/>
            <person name="Arai W."/>
            <person name="Tsubouchi T."/>
            <person name="Morono Y."/>
            <person name="Uchiyama I."/>
            <person name="Ito T."/>
            <person name="Fujiyama A."/>
            <person name="Inagaki F."/>
            <person name="Takami H."/>
        </authorList>
    </citation>
    <scope>NUCLEOTIDE SEQUENCE</scope>
    <source>
        <strain evidence="2">Expedition CK06-06</strain>
    </source>
</reference>
<feature type="non-terminal residue" evidence="2">
    <location>
        <position position="258"/>
    </location>
</feature>
<gene>
    <name evidence="2" type="ORF">S01H1_54176</name>
</gene>
<protein>
    <submittedName>
        <fullName evidence="2">Uncharacterized protein</fullName>
    </submittedName>
</protein>
<evidence type="ECO:0000256" key="1">
    <source>
        <dbReference type="SAM" id="MobiDB-lite"/>
    </source>
</evidence>
<accession>X0VBL1</accession>
<sequence length="258" mass="27009">IDAVGNAENTIAQPVWTGGTKNGKIKYIVISQLNQSILATTPLNGRYNRTVNDYYPPVVPLCNYTAQQPSLGGTVAVPPEQNGWVQEGNSFEITVGMGVAMSKDTGDNQPAGSGALNERRCLGVVSNILSGSDNVPAIVAARAYLAGLGTPVNIAGNLIIELREEYTVVATDAFQPHSGVIGYTKLGGWSSNQGRADSKATPFCTATQGADVSSWDRIAKAGMNMGMQNWSAGVVKPPKSGSLNPHSDFNIANGVNAE</sequence>
<dbReference type="EMBL" id="BARS01035135">
    <property type="protein sequence ID" value="GAG15459.1"/>
    <property type="molecule type" value="Genomic_DNA"/>
</dbReference>
<proteinExistence type="predicted"/>
<comment type="caution">
    <text evidence="2">The sequence shown here is derived from an EMBL/GenBank/DDBJ whole genome shotgun (WGS) entry which is preliminary data.</text>
</comment>